<evidence type="ECO:0000313" key="14">
    <source>
        <dbReference type="EMBL" id="CAB3252207.1"/>
    </source>
</evidence>
<keyword evidence="8" id="KW-0206">Cytoskeleton</keyword>
<evidence type="ECO:0000256" key="5">
    <source>
        <dbReference type="ARBA" id="ARBA00022737"/>
    </source>
</evidence>
<evidence type="ECO:0000256" key="8">
    <source>
        <dbReference type="ARBA" id="ARBA00023212"/>
    </source>
</evidence>
<dbReference type="GO" id="GO:0045504">
    <property type="term" value="F:dynein heavy chain binding"/>
    <property type="evidence" value="ECO:0007669"/>
    <property type="project" value="TreeGrafter"/>
</dbReference>
<dbReference type="GO" id="GO:0008270">
    <property type="term" value="F:zinc ion binding"/>
    <property type="evidence" value="ECO:0007669"/>
    <property type="project" value="InterPro"/>
</dbReference>
<dbReference type="GO" id="GO:0008170">
    <property type="term" value="F:N-methyltransferase activity"/>
    <property type="evidence" value="ECO:0007669"/>
    <property type="project" value="UniProtKB-ARBA"/>
</dbReference>
<dbReference type="PROSITE" id="PS51450">
    <property type="entry name" value="LRR"/>
    <property type="match status" value="3"/>
</dbReference>
<dbReference type="EMBL" id="CADEBC010000553">
    <property type="protein sequence ID" value="CAB3252207.1"/>
    <property type="molecule type" value="Genomic_DNA"/>
</dbReference>
<organism evidence="14 15">
    <name type="scientific">Arctia plantaginis</name>
    <name type="common">Wood tiger moth</name>
    <name type="synonym">Phalaena plantaginis</name>
    <dbReference type="NCBI Taxonomy" id="874455"/>
    <lineage>
        <taxon>Eukaryota</taxon>
        <taxon>Metazoa</taxon>
        <taxon>Ecdysozoa</taxon>
        <taxon>Arthropoda</taxon>
        <taxon>Hexapoda</taxon>
        <taxon>Insecta</taxon>
        <taxon>Pterygota</taxon>
        <taxon>Neoptera</taxon>
        <taxon>Endopterygota</taxon>
        <taxon>Lepidoptera</taxon>
        <taxon>Glossata</taxon>
        <taxon>Ditrysia</taxon>
        <taxon>Noctuoidea</taxon>
        <taxon>Erebidae</taxon>
        <taxon>Arctiinae</taxon>
        <taxon>Arctia</taxon>
    </lineage>
</organism>
<dbReference type="Gene3D" id="2.170.270.10">
    <property type="entry name" value="SET domain"/>
    <property type="match status" value="1"/>
</dbReference>
<dbReference type="GO" id="GO:0005930">
    <property type="term" value="C:axoneme"/>
    <property type="evidence" value="ECO:0007669"/>
    <property type="project" value="UniProtKB-SubCell"/>
</dbReference>
<dbReference type="SUPFAM" id="SSF52058">
    <property type="entry name" value="L domain-like"/>
    <property type="match status" value="1"/>
</dbReference>
<reference evidence="14 15" key="1">
    <citation type="submission" date="2020-04" db="EMBL/GenBank/DDBJ databases">
        <authorList>
            <person name="Wallbank WR R."/>
            <person name="Pardo Diaz C."/>
            <person name="Kozak K."/>
            <person name="Martin S."/>
            <person name="Jiggins C."/>
            <person name="Moest M."/>
            <person name="Warren A I."/>
            <person name="Byers J.R.P. K."/>
            <person name="Montejo-Kovacevich G."/>
            <person name="Yen C E."/>
        </authorList>
    </citation>
    <scope>NUCLEOTIDE SEQUENCE [LARGE SCALE GENOMIC DNA]</scope>
</reference>
<dbReference type="Pfam" id="PF21549">
    <property type="entry name" value="PRDM2_PR"/>
    <property type="match status" value="1"/>
</dbReference>
<dbReference type="OrthoDB" id="266138at2759"/>
<evidence type="ECO:0000256" key="7">
    <source>
        <dbReference type="ARBA" id="ARBA00023175"/>
    </source>
</evidence>
<dbReference type="GO" id="GO:0043014">
    <property type="term" value="F:alpha-tubulin binding"/>
    <property type="evidence" value="ECO:0007669"/>
    <property type="project" value="TreeGrafter"/>
</dbReference>
<dbReference type="PANTHER" id="PTHR15454:SF73">
    <property type="entry name" value="DYNEIN AXONEMAL LIGHT CHAIN 1"/>
    <property type="match status" value="1"/>
</dbReference>
<comment type="caution">
    <text evidence="14">The sequence shown here is derived from an EMBL/GenBank/DDBJ whole genome shotgun (WGS) entry which is preliminary data.</text>
</comment>
<keyword evidence="7" id="KW-0505">Motor protein</keyword>
<comment type="subcellular location">
    <subcellularLocation>
        <location evidence="1">Cytoplasm</location>
        <location evidence="1">Cytoskeleton</location>
        <location evidence="1">Cilium axoneme</location>
    </subcellularLocation>
</comment>
<feature type="region of interest" description="Disordered" evidence="12">
    <location>
        <begin position="767"/>
        <end position="820"/>
    </location>
</feature>
<dbReference type="FunFam" id="3.80.10.10:FF:000049">
    <property type="entry name" value="Dynein light chain 1"/>
    <property type="match status" value="1"/>
</dbReference>
<feature type="region of interest" description="Disordered" evidence="12">
    <location>
        <begin position="338"/>
        <end position="377"/>
    </location>
</feature>
<evidence type="ECO:0000313" key="15">
    <source>
        <dbReference type="Proteomes" id="UP000494106"/>
    </source>
</evidence>
<dbReference type="AlphaFoldDB" id="A0A8S1B2P0"/>
<evidence type="ECO:0000256" key="1">
    <source>
        <dbReference type="ARBA" id="ARBA00004430"/>
    </source>
</evidence>
<feature type="region of interest" description="Disordered" evidence="12">
    <location>
        <begin position="707"/>
        <end position="742"/>
    </location>
</feature>
<dbReference type="GO" id="GO:0036158">
    <property type="term" value="P:outer dynein arm assembly"/>
    <property type="evidence" value="ECO:0007669"/>
    <property type="project" value="TreeGrafter"/>
</dbReference>
<dbReference type="InterPro" id="IPR025875">
    <property type="entry name" value="Leu-rich_rpt_4"/>
</dbReference>
<dbReference type="PROSITE" id="PS50280">
    <property type="entry name" value="SET"/>
    <property type="match status" value="1"/>
</dbReference>
<keyword evidence="2" id="KW-0963">Cytoplasm</keyword>
<feature type="compositionally biased region" description="Polar residues" evidence="12">
    <location>
        <begin position="772"/>
        <end position="805"/>
    </location>
</feature>
<dbReference type="Proteomes" id="UP000494106">
    <property type="component" value="Unassembled WGS sequence"/>
</dbReference>
<dbReference type="Pfam" id="PF07776">
    <property type="entry name" value="zf-AD"/>
    <property type="match status" value="1"/>
</dbReference>
<keyword evidence="3" id="KW-0433">Leucine-rich repeat</keyword>
<dbReference type="Gene3D" id="3.80.10.10">
    <property type="entry name" value="Ribonuclease Inhibitor"/>
    <property type="match status" value="1"/>
</dbReference>
<dbReference type="SMART" id="SM00365">
    <property type="entry name" value="LRR_SD22"/>
    <property type="match status" value="4"/>
</dbReference>
<dbReference type="Pfam" id="PF12799">
    <property type="entry name" value="LRR_4"/>
    <property type="match status" value="1"/>
</dbReference>
<evidence type="ECO:0000259" key="13">
    <source>
        <dbReference type="PROSITE" id="PS50280"/>
    </source>
</evidence>
<dbReference type="InterPro" id="IPR001611">
    <property type="entry name" value="Leu-rich_rpt"/>
</dbReference>
<dbReference type="InterPro" id="IPR032675">
    <property type="entry name" value="LRR_dom_sf"/>
</dbReference>
<proteinExistence type="inferred from homology"/>
<evidence type="ECO:0000256" key="10">
    <source>
        <dbReference type="ARBA" id="ARBA00049659"/>
    </source>
</evidence>
<dbReference type="SUPFAM" id="SSF57716">
    <property type="entry name" value="Glucocorticoid receptor-like (DNA-binding domain)"/>
    <property type="match status" value="1"/>
</dbReference>
<keyword evidence="9" id="KW-0966">Cell projection</keyword>
<dbReference type="SMART" id="SM00868">
    <property type="entry name" value="zf-AD"/>
    <property type="match status" value="1"/>
</dbReference>
<evidence type="ECO:0000256" key="11">
    <source>
        <dbReference type="ARBA" id="ARBA00049760"/>
    </source>
</evidence>
<dbReference type="GO" id="GO:0005874">
    <property type="term" value="C:microtubule"/>
    <property type="evidence" value="ECO:0007669"/>
    <property type="project" value="UniProtKB-KW"/>
</dbReference>
<evidence type="ECO:0000256" key="3">
    <source>
        <dbReference type="ARBA" id="ARBA00022614"/>
    </source>
</evidence>
<dbReference type="InterPro" id="IPR046341">
    <property type="entry name" value="SET_dom_sf"/>
</dbReference>
<evidence type="ECO:0000256" key="4">
    <source>
        <dbReference type="ARBA" id="ARBA00022701"/>
    </source>
</evidence>
<gene>
    <name evidence="14" type="ORF">APLA_LOCUS13362</name>
</gene>
<keyword evidence="6" id="KW-0243">Dynein</keyword>
<dbReference type="InterPro" id="IPR012934">
    <property type="entry name" value="Znf_AD"/>
</dbReference>
<keyword evidence="5" id="KW-0677">Repeat</keyword>
<evidence type="ECO:0000256" key="6">
    <source>
        <dbReference type="ARBA" id="ARBA00023017"/>
    </source>
</evidence>
<evidence type="ECO:0000256" key="12">
    <source>
        <dbReference type="SAM" id="MobiDB-lite"/>
    </source>
</evidence>
<accession>A0A8S1B2P0</accession>
<comment type="similarity">
    <text evidence="10">Belongs to the dynein light chain LC1-type family.</text>
</comment>
<dbReference type="GO" id="GO:0005634">
    <property type="term" value="C:nucleus"/>
    <property type="evidence" value="ECO:0007669"/>
    <property type="project" value="InterPro"/>
</dbReference>
<dbReference type="GO" id="GO:0030286">
    <property type="term" value="C:dynein complex"/>
    <property type="evidence" value="ECO:0007669"/>
    <property type="project" value="UniProtKB-KW"/>
</dbReference>
<dbReference type="GO" id="GO:0008276">
    <property type="term" value="F:protein methyltransferase activity"/>
    <property type="evidence" value="ECO:0007669"/>
    <property type="project" value="UniProtKB-ARBA"/>
</dbReference>
<dbReference type="PANTHER" id="PTHR15454">
    <property type="entry name" value="NISCHARIN RELATED"/>
    <property type="match status" value="1"/>
</dbReference>
<evidence type="ECO:0000256" key="2">
    <source>
        <dbReference type="ARBA" id="ARBA00022490"/>
    </source>
</evidence>
<evidence type="ECO:0000256" key="9">
    <source>
        <dbReference type="ARBA" id="ARBA00023273"/>
    </source>
</evidence>
<keyword evidence="4" id="KW-0493">Microtubule</keyword>
<feature type="region of interest" description="Disordered" evidence="12">
    <location>
        <begin position="615"/>
        <end position="635"/>
    </location>
</feature>
<sequence length="853" mass="95146">MATPKAMTIKEAIKRWEEKSGQQAATATEVSLIFQWPPIEKMDNSLACLTNCEKLSLSTNMIEKVAGLNSLKKIRVLSLGRNYIKSFSGMECLGDTLEELWISYNLLEKLKGINVLKNLKVLYMSNNLVKEWSEFNKLQELPHLEDLLFVGNPLYDACELDAWRSEAARRLPNLKKLDGETVLREDDPPLTVADMQMSARKLRQKARVCYYEPEEPNLDEYLFCERCSDYVFEYCAIHGPLLIIPDDKIYDRNNKRSHVVDAADANRSNWMRYVNCSRHWSEQNLVAYQYQGQLYYRTIKIIPRFTELLVFYGSEFANILHVNLGAYNAPKGYASKFGAPVPKKPTPPTEPKTENIISSNHNKCGKTKNKFEKSKKDTTIAPVEKNTLKTQSDKTKCSLHKLSNISDNNDIIAKQVSQSKINLNLNVKKPKLDLADKAEEARDLNLVNINKNNNKSDHNDTKKEISQSNFSVNFETEDGRPIQVCYICYARLKNCYQLKERCLRSEALFTQMLGNNMVQLQESSSNQGFSIAPITLASMYEAEASEDDAALKQKVGLIDANSKCPDSQNDITLGLVKREPDNVWINVSRESLEDASINQHIQDHISVEIIKNESDDYETSDAVPESPSPTTQVGYEDTTKNKLKIIPPIDALLDSKVISETPLFGVLKIALLKNRVHSVETIEAGMVTEATSKASSVIEVTSAPSPIQATRAPSPIKVTRAPSPSPIQATRASSPIEGTRAPSLIEATRAPSLIEATRAPSLIEATRAPSPIETTRAPSPIETTRAPSPVETTRAPSPIETTRSPSPIEATRAPSQAQDSLVTNASQTTEANSILEASYLIESIQVNKSTEIT</sequence>
<name>A0A8S1B2P0_ARCPL</name>
<keyword evidence="15" id="KW-1185">Reference proteome</keyword>
<dbReference type="InterPro" id="IPR001214">
    <property type="entry name" value="SET_dom"/>
</dbReference>
<feature type="domain" description="SET" evidence="13">
    <location>
        <begin position="188"/>
        <end position="313"/>
    </location>
</feature>
<protein>
    <recommendedName>
        <fullName evidence="11">Dynein axonemal light chain 1</fullName>
    </recommendedName>
</protein>
<dbReference type="GO" id="GO:0008757">
    <property type="term" value="F:S-adenosylmethionine-dependent methyltransferase activity"/>
    <property type="evidence" value="ECO:0007669"/>
    <property type="project" value="UniProtKB-ARBA"/>
</dbReference>